<protein>
    <submittedName>
        <fullName evidence="1">Uncharacterized protein</fullName>
    </submittedName>
</protein>
<organism evidence="1 2">
    <name type="scientific">Epicoccum nigrum</name>
    <name type="common">Soil fungus</name>
    <name type="synonym">Epicoccum purpurascens</name>
    <dbReference type="NCBI Taxonomy" id="105696"/>
    <lineage>
        <taxon>Eukaryota</taxon>
        <taxon>Fungi</taxon>
        <taxon>Dikarya</taxon>
        <taxon>Ascomycota</taxon>
        <taxon>Pezizomycotina</taxon>
        <taxon>Dothideomycetes</taxon>
        <taxon>Pleosporomycetidae</taxon>
        <taxon>Pleosporales</taxon>
        <taxon>Pleosporineae</taxon>
        <taxon>Didymellaceae</taxon>
        <taxon>Epicoccum</taxon>
    </lineage>
</organism>
<dbReference type="PANTHER" id="PTHR11799">
    <property type="entry name" value="PARAOXONASE"/>
    <property type="match status" value="1"/>
</dbReference>
<evidence type="ECO:0000313" key="1">
    <source>
        <dbReference type="EMBL" id="OSS50683.1"/>
    </source>
</evidence>
<keyword evidence="2" id="KW-1185">Reference proteome</keyword>
<proteinExistence type="predicted"/>
<reference evidence="1 2" key="1">
    <citation type="journal article" date="2017" name="Genome Announc.">
        <title>Genome sequence of the saprophytic ascomycete Epicoccum nigrum ICMP 19927 strain isolated from New Zealand.</title>
        <authorList>
            <person name="Fokin M."/>
            <person name="Fleetwood D."/>
            <person name="Weir B.S."/>
            <person name="Villas-Boas S.G."/>
        </authorList>
    </citation>
    <scope>NUCLEOTIDE SEQUENCE [LARGE SCALE GENOMIC DNA]</scope>
    <source>
        <strain evidence="1 2">ICMP 19927</strain>
    </source>
</reference>
<dbReference type="InterPro" id="IPR051288">
    <property type="entry name" value="Serum_paraoxonase/arylesterase"/>
</dbReference>
<name>A0A1Y2M3P5_EPING</name>
<accession>A0A1Y2M3P5</accession>
<dbReference type="InterPro" id="IPR011042">
    <property type="entry name" value="6-blade_b-propeller_TolB-like"/>
</dbReference>
<dbReference type="Gene3D" id="2.120.10.30">
    <property type="entry name" value="TolB, C-terminal domain"/>
    <property type="match status" value="1"/>
</dbReference>
<dbReference type="PANTHER" id="PTHR11799:SF20">
    <property type="entry name" value="SMP-30_GLUCONOLACTONASE_LRE-LIKE REGION DOMAIN-CONTAINING PROTEIN"/>
    <property type="match status" value="1"/>
</dbReference>
<evidence type="ECO:0000313" key="2">
    <source>
        <dbReference type="Proteomes" id="UP000193240"/>
    </source>
</evidence>
<dbReference type="AlphaFoldDB" id="A0A1Y2M3P5"/>
<dbReference type="EMBL" id="KZ107841">
    <property type="protein sequence ID" value="OSS50683.1"/>
    <property type="molecule type" value="Genomic_DNA"/>
</dbReference>
<dbReference type="InParanoid" id="A0A1Y2M3P5"/>
<sequence length="186" mass="20713">MGKRVIWTKRDPTDRAKAGRKRIRAEVAHFIESSTNEGSGRGGRVKVGHDGLIYVPSVADGTVEVFALQPNQTLALLHTIHTGMPLDNISPDARGDLWVPGFPDTRQTMKDMAGPYNEISPATVFRIRKMMSAEQEDKLEYEVKKVIEDKEVGVINRATTVVHDFKSRRLFLGGAVALFIVICEPR</sequence>
<dbReference type="Proteomes" id="UP000193240">
    <property type="component" value="Unassembled WGS sequence"/>
</dbReference>
<gene>
    <name evidence="1" type="ORF">B5807_04042</name>
</gene>